<keyword evidence="4" id="KW-0186">Copper</keyword>
<evidence type="ECO:0000256" key="3">
    <source>
        <dbReference type="ARBA" id="ARBA00023136"/>
    </source>
</evidence>
<keyword evidence="4" id="KW-0406">Ion transport</keyword>
<proteinExistence type="inferred from homology"/>
<dbReference type="EMBL" id="KZ989135">
    <property type="protein sequence ID" value="RKP27923.1"/>
    <property type="molecule type" value="Genomic_DNA"/>
</dbReference>
<reference evidence="7" key="1">
    <citation type="journal article" date="2018" name="Nat. Microbiol.">
        <title>Leveraging single-cell genomics to expand the fungal tree of life.</title>
        <authorList>
            <person name="Ahrendt S.R."/>
            <person name="Quandt C.A."/>
            <person name="Ciobanu D."/>
            <person name="Clum A."/>
            <person name="Salamov A."/>
            <person name="Andreopoulos B."/>
            <person name="Cheng J.F."/>
            <person name="Woyke T."/>
            <person name="Pelin A."/>
            <person name="Henrissat B."/>
            <person name="Reynolds N.K."/>
            <person name="Benny G.L."/>
            <person name="Smith M.E."/>
            <person name="James T.Y."/>
            <person name="Grigoriev I.V."/>
        </authorList>
    </citation>
    <scope>NUCLEOTIDE SEQUENCE [LARGE SCALE GENOMIC DNA]</scope>
    <source>
        <strain evidence="7">Benny S71-1</strain>
    </source>
</reference>
<dbReference type="Proteomes" id="UP000278143">
    <property type="component" value="Unassembled WGS sequence"/>
</dbReference>
<dbReference type="AlphaFoldDB" id="A0A4P9Z5M2"/>
<keyword evidence="5" id="KW-0732">Signal</keyword>
<organism evidence="6 7">
    <name type="scientific">Syncephalis pseudoplumigaleata</name>
    <dbReference type="NCBI Taxonomy" id="1712513"/>
    <lineage>
        <taxon>Eukaryota</taxon>
        <taxon>Fungi</taxon>
        <taxon>Fungi incertae sedis</taxon>
        <taxon>Zoopagomycota</taxon>
        <taxon>Zoopagomycotina</taxon>
        <taxon>Zoopagomycetes</taxon>
        <taxon>Zoopagales</taxon>
        <taxon>Piptocephalidaceae</taxon>
        <taxon>Syncephalis</taxon>
    </lineage>
</organism>
<evidence type="ECO:0000256" key="1">
    <source>
        <dbReference type="ARBA" id="ARBA00022692"/>
    </source>
</evidence>
<evidence type="ECO:0000256" key="4">
    <source>
        <dbReference type="RuleBase" id="RU367022"/>
    </source>
</evidence>
<evidence type="ECO:0000313" key="7">
    <source>
        <dbReference type="Proteomes" id="UP000278143"/>
    </source>
</evidence>
<protein>
    <recommendedName>
        <fullName evidence="4">Copper transport protein</fullName>
    </recommendedName>
</protein>
<evidence type="ECO:0000313" key="6">
    <source>
        <dbReference type="EMBL" id="RKP27923.1"/>
    </source>
</evidence>
<evidence type="ECO:0000256" key="5">
    <source>
        <dbReference type="SAM" id="SignalP"/>
    </source>
</evidence>
<dbReference type="OrthoDB" id="73901at2759"/>
<dbReference type="InterPro" id="IPR007274">
    <property type="entry name" value="Cop_transporter"/>
</dbReference>
<feature type="transmembrane region" description="Helical" evidence="4">
    <location>
        <begin position="107"/>
        <end position="124"/>
    </location>
</feature>
<keyword evidence="4" id="KW-0187">Copper transport</keyword>
<feature type="transmembrane region" description="Helical" evidence="4">
    <location>
        <begin position="145"/>
        <end position="162"/>
    </location>
</feature>
<gene>
    <name evidence="6" type="ORF">SYNPS1DRAFT_26452</name>
</gene>
<keyword evidence="3 4" id="KW-0472">Membrane</keyword>
<sequence length="226" mass="24516">MCVHVLVAVVAVVAVVGGGGGSGATPAAFIVDALFAATKSQPSSTSQLLSAYPPVYTCQLIPKELAASHIEPATMNMGEIRRSMDDDAGAQRAELRLLMMTLPMASVLQQVLSYFVVVFICLSERAATCMLERYPYRYPTHRRQILVRTGLYSVSTLLRYIIMLAVMSFLPGVFVAVILSLSIGQLFVEALRANMVGRSSDMAPLASPLDYRKVMPGMHPSHDEDC</sequence>
<comment type="subcellular location">
    <subcellularLocation>
        <location evidence="4">Membrane</location>
        <topology evidence="4">Multi-pass membrane protein</topology>
    </subcellularLocation>
</comment>
<feature type="signal peptide" evidence="5">
    <location>
        <begin position="1"/>
        <end position="18"/>
    </location>
</feature>
<dbReference type="GO" id="GO:0016020">
    <property type="term" value="C:membrane"/>
    <property type="evidence" value="ECO:0007669"/>
    <property type="project" value="UniProtKB-SubCell"/>
</dbReference>
<feature type="transmembrane region" description="Helical" evidence="4">
    <location>
        <begin position="168"/>
        <end position="188"/>
    </location>
</feature>
<dbReference type="Pfam" id="PF04145">
    <property type="entry name" value="Ctr"/>
    <property type="match status" value="1"/>
</dbReference>
<accession>A0A4P9Z5M2</accession>
<keyword evidence="1 4" id="KW-0812">Transmembrane</keyword>
<name>A0A4P9Z5M2_9FUNG</name>
<feature type="chain" id="PRO_5020848235" description="Copper transport protein" evidence="5">
    <location>
        <begin position="19"/>
        <end position="226"/>
    </location>
</feature>
<keyword evidence="4" id="KW-0813">Transport</keyword>
<keyword evidence="2 4" id="KW-1133">Transmembrane helix</keyword>
<dbReference type="GO" id="GO:0005375">
    <property type="term" value="F:copper ion transmembrane transporter activity"/>
    <property type="evidence" value="ECO:0007669"/>
    <property type="project" value="UniProtKB-UniRule"/>
</dbReference>
<keyword evidence="7" id="KW-1185">Reference proteome</keyword>
<comment type="similarity">
    <text evidence="4">Belongs to the copper transporter (Ctr) (TC 1.A.56) family. SLC31A subfamily.</text>
</comment>
<evidence type="ECO:0000256" key="2">
    <source>
        <dbReference type="ARBA" id="ARBA00022989"/>
    </source>
</evidence>